<evidence type="ECO:0000259" key="3">
    <source>
        <dbReference type="Pfam" id="PF00171"/>
    </source>
</evidence>
<gene>
    <name evidence="4" type="primary">aldA</name>
    <name evidence="4" type="ORF">SOCEGT47_046870</name>
</gene>
<dbReference type="Pfam" id="PF00171">
    <property type="entry name" value="Aldedh"/>
    <property type="match status" value="1"/>
</dbReference>
<dbReference type="InterPro" id="IPR015590">
    <property type="entry name" value="Aldehyde_DH_dom"/>
</dbReference>
<feature type="compositionally biased region" description="Low complexity" evidence="2">
    <location>
        <begin position="15"/>
        <end position="32"/>
    </location>
</feature>
<evidence type="ECO:0000256" key="1">
    <source>
        <dbReference type="ARBA" id="ARBA00023002"/>
    </source>
</evidence>
<dbReference type="InterPro" id="IPR016162">
    <property type="entry name" value="Ald_DH_N"/>
</dbReference>
<name>A0A4P2Q4P5_SORCE</name>
<sequence length="328" mass="33686">MASGHKDSGDHDGRAPAGAGAAAQGAAAGDADAPVGEAGARVAVRKAYKMFVGGAFVRSESGRTTQVRDHGGAGTVENIPRASRKDARDAVLAAAGALSGWSSRTAYNRGQILYRLAEMLEARRAELAASLERGGQGAGAAQREALATVDRAVAFAGWADKYQGLFSSLNPVAGPHFTFTVPEPMGVVVIAAPPRPALLGLAGSLLPVITAGNTCVVLASELDPRTALVLGEALATSDLPGGVVNLLTGQLAEVLPHLAAHMEVAALDLHGVDAALGKRVEEAAAASVKRVRARSLGEAAWFDDASATSPRWIERFVEMKTIWHPAGP</sequence>
<dbReference type="PANTHER" id="PTHR11699">
    <property type="entry name" value="ALDEHYDE DEHYDROGENASE-RELATED"/>
    <property type="match status" value="1"/>
</dbReference>
<evidence type="ECO:0000313" key="5">
    <source>
        <dbReference type="Proteomes" id="UP000295781"/>
    </source>
</evidence>
<accession>A0A4P2Q4P5</accession>
<dbReference type="Gene3D" id="3.40.605.10">
    <property type="entry name" value="Aldehyde Dehydrogenase, Chain A, domain 1"/>
    <property type="match status" value="1"/>
</dbReference>
<keyword evidence="1 4" id="KW-0560">Oxidoreductase</keyword>
<reference evidence="4 5" key="1">
    <citation type="submission" date="2015-09" db="EMBL/GenBank/DDBJ databases">
        <title>Sorangium comparison.</title>
        <authorList>
            <person name="Zaburannyi N."/>
            <person name="Bunk B."/>
            <person name="Overmann J."/>
            <person name="Mueller R."/>
        </authorList>
    </citation>
    <scope>NUCLEOTIDE SEQUENCE [LARGE SCALE GENOMIC DNA]</scope>
    <source>
        <strain evidence="4 5">So ceGT47</strain>
    </source>
</reference>
<proteinExistence type="predicted"/>
<evidence type="ECO:0000313" key="4">
    <source>
        <dbReference type="EMBL" id="AUX24151.1"/>
    </source>
</evidence>
<feature type="domain" description="Aldehyde dehydrogenase" evidence="3">
    <location>
        <begin position="56"/>
        <end position="299"/>
    </location>
</feature>
<dbReference type="EC" id="1.2.1.-" evidence="4"/>
<dbReference type="InterPro" id="IPR016161">
    <property type="entry name" value="Ald_DH/histidinol_DH"/>
</dbReference>
<feature type="region of interest" description="Disordered" evidence="2">
    <location>
        <begin position="1"/>
        <end position="32"/>
    </location>
</feature>
<dbReference type="GO" id="GO:0016491">
    <property type="term" value="F:oxidoreductase activity"/>
    <property type="evidence" value="ECO:0007669"/>
    <property type="project" value="UniProtKB-KW"/>
</dbReference>
<organism evidence="4 5">
    <name type="scientific">Sorangium cellulosum</name>
    <name type="common">Polyangium cellulosum</name>
    <dbReference type="NCBI Taxonomy" id="56"/>
    <lineage>
        <taxon>Bacteria</taxon>
        <taxon>Pseudomonadati</taxon>
        <taxon>Myxococcota</taxon>
        <taxon>Polyangia</taxon>
        <taxon>Polyangiales</taxon>
        <taxon>Polyangiaceae</taxon>
        <taxon>Sorangium</taxon>
    </lineage>
</organism>
<dbReference type="Proteomes" id="UP000295781">
    <property type="component" value="Chromosome"/>
</dbReference>
<dbReference type="AlphaFoldDB" id="A0A4P2Q4P5"/>
<feature type="compositionally biased region" description="Basic and acidic residues" evidence="2">
    <location>
        <begin position="1"/>
        <end position="14"/>
    </location>
</feature>
<protein>
    <submittedName>
        <fullName evidence="4">Aldehyde dehydrogenase</fullName>
        <ecNumber evidence="4">1.2.1.-</ecNumber>
    </submittedName>
</protein>
<evidence type="ECO:0000256" key="2">
    <source>
        <dbReference type="SAM" id="MobiDB-lite"/>
    </source>
</evidence>
<dbReference type="SUPFAM" id="SSF53720">
    <property type="entry name" value="ALDH-like"/>
    <property type="match status" value="1"/>
</dbReference>
<dbReference type="EMBL" id="CP012670">
    <property type="protein sequence ID" value="AUX24151.1"/>
    <property type="molecule type" value="Genomic_DNA"/>
</dbReference>